<dbReference type="InterPro" id="IPR045174">
    <property type="entry name" value="Dof"/>
</dbReference>
<dbReference type="EMBL" id="JBBNAG010000002">
    <property type="protein sequence ID" value="KAK9156869.1"/>
    <property type="molecule type" value="Genomic_DNA"/>
</dbReference>
<dbReference type="PROSITE" id="PS01361">
    <property type="entry name" value="ZF_DOF_1"/>
    <property type="match status" value="1"/>
</dbReference>
<comment type="subcellular location">
    <subcellularLocation>
        <location evidence="8 9">Nucleus</location>
    </subcellularLocation>
</comment>
<dbReference type="GO" id="GO:0003700">
    <property type="term" value="F:DNA-binding transcription factor activity"/>
    <property type="evidence" value="ECO:0007669"/>
    <property type="project" value="UniProtKB-UniRule"/>
</dbReference>
<feature type="region of interest" description="Disordered" evidence="10">
    <location>
        <begin position="214"/>
        <end position="236"/>
    </location>
</feature>
<evidence type="ECO:0000256" key="7">
    <source>
        <dbReference type="ARBA" id="ARBA00023242"/>
    </source>
</evidence>
<evidence type="ECO:0000256" key="6">
    <source>
        <dbReference type="ARBA" id="ARBA00023163"/>
    </source>
</evidence>
<keyword evidence="6 9" id="KW-0804">Transcription</keyword>
<feature type="region of interest" description="Disordered" evidence="10">
    <location>
        <begin position="1"/>
        <end position="24"/>
    </location>
</feature>
<keyword evidence="7 8" id="KW-0539">Nucleus</keyword>
<dbReference type="GO" id="GO:0005634">
    <property type="term" value="C:nucleus"/>
    <property type="evidence" value="ECO:0007669"/>
    <property type="project" value="UniProtKB-SubCell"/>
</dbReference>
<dbReference type="InterPro" id="IPR003851">
    <property type="entry name" value="Znf_Dof"/>
</dbReference>
<keyword evidence="4 9" id="KW-0805">Transcription regulation</keyword>
<evidence type="ECO:0000256" key="9">
    <source>
        <dbReference type="RuleBase" id="RU369094"/>
    </source>
</evidence>
<dbReference type="PANTHER" id="PTHR31992">
    <property type="entry name" value="DOF ZINC FINGER PROTEIN DOF1.4-RELATED"/>
    <property type="match status" value="1"/>
</dbReference>
<keyword evidence="3 9" id="KW-0862">Zinc</keyword>
<evidence type="ECO:0000256" key="8">
    <source>
        <dbReference type="PROSITE-ProRule" id="PRU00071"/>
    </source>
</evidence>
<evidence type="ECO:0000256" key="2">
    <source>
        <dbReference type="ARBA" id="ARBA00022771"/>
    </source>
</evidence>
<evidence type="ECO:0000256" key="3">
    <source>
        <dbReference type="ARBA" id="ARBA00022833"/>
    </source>
</evidence>
<dbReference type="Proteomes" id="UP001419268">
    <property type="component" value="Unassembled WGS sequence"/>
</dbReference>
<keyword evidence="2 8" id="KW-0863">Zinc-finger</keyword>
<dbReference type="GO" id="GO:0008270">
    <property type="term" value="F:zinc ion binding"/>
    <property type="evidence" value="ECO:0007669"/>
    <property type="project" value="UniProtKB-KW"/>
</dbReference>
<dbReference type="Pfam" id="PF02701">
    <property type="entry name" value="Zn_ribbon_Dof"/>
    <property type="match status" value="1"/>
</dbReference>
<accession>A0AAP0KT21</accession>
<comment type="caution">
    <text evidence="12">The sequence shown here is derived from an EMBL/GenBank/DDBJ whole genome shotgun (WGS) entry which is preliminary data.</text>
</comment>
<organism evidence="12 13">
    <name type="scientific">Stephania cephalantha</name>
    <dbReference type="NCBI Taxonomy" id="152367"/>
    <lineage>
        <taxon>Eukaryota</taxon>
        <taxon>Viridiplantae</taxon>
        <taxon>Streptophyta</taxon>
        <taxon>Embryophyta</taxon>
        <taxon>Tracheophyta</taxon>
        <taxon>Spermatophyta</taxon>
        <taxon>Magnoliopsida</taxon>
        <taxon>Ranunculales</taxon>
        <taxon>Menispermaceae</taxon>
        <taxon>Menispermoideae</taxon>
        <taxon>Cissampelideae</taxon>
        <taxon>Stephania</taxon>
    </lineage>
</organism>
<keyword evidence="13" id="KW-1185">Reference proteome</keyword>
<proteinExistence type="predicted"/>
<feature type="domain" description="Dof-type" evidence="11">
    <location>
        <begin position="55"/>
        <end position="109"/>
    </location>
</feature>
<evidence type="ECO:0000256" key="1">
    <source>
        <dbReference type="ARBA" id="ARBA00022723"/>
    </source>
</evidence>
<sequence>MFTSSSSQVVEDHHHHHHQHHHHQLFSYPLVPRPVLVGDHHHHQRRWKPNVEIAPNCPRCNSSNTKFCYYNNYSLTQPRYFCKGCRRYWTKGGSLRNVPIGGGCRKSRRAKAVRSEHLRHHHRVSTTTTTTTTTNYGTNSMGVGVSHHDASVNANSTNIDQSNSSDEPTNIDLALVYAKFLNQRPDQYCIPNSNPNHDHDHQHVDISEFARDDNQFDSTSSNIATSSSVWEPNPNLDTHVDQQFPQEQEFGNTSIDHHEFNVHIEGKDEHQMLIMNNEFDLNYVDQQPLLERINSQTTGFDEDLINGQDMFWSNSPLMGSSSFTWQASQMQDFESTIHDPNVLDDDNWSPFDLPSTAQAFSRPSNID</sequence>
<keyword evidence="5 8" id="KW-0238">DNA-binding</keyword>
<dbReference type="AlphaFoldDB" id="A0AAP0KT21"/>
<gene>
    <name evidence="12" type="ORF">Scep_003443</name>
</gene>
<comment type="function">
    <text evidence="9">Transcription factor that binds specifically to a 5'-AA[AG]G-3' consensus core sequence.</text>
</comment>
<protein>
    <recommendedName>
        <fullName evidence="9">Dof zinc finger protein</fullName>
    </recommendedName>
</protein>
<dbReference type="PANTHER" id="PTHR31992:SF111">
    <property type="entry name" value="DOF ZINC FINGER PROTEIN DOF3.5"/>
    <property type="match status" value="1"/>
</dbReference>
<dbReference type="GO" id="GO:0003677">
    <property type="term" value="F:DNA binding"/>
    <property type="evidence" value="ECO:0007669"/>
    <property type="project" value="UniProtKB-UniRule"/>
</dbReference>
<reference evidence="12 13" key="1">
    <citation type="submission" date="2024-01" db="EMBL/GenBank/DDBJ databases">
        <title>Genome assemblies of Stephania.</title>
        <authorList>
            <person name="Yang L."/>
        </authorList>
    </citation>
    <scope>NUCLEOTIDE SEQUENCE [LARGE SCALE GENOMIC DNA]</scope>
    <source>
        <strain evidence="12">JXDWG</strain>
        <tissue evidence="12">Leaf</tissue>
    </source>
</reference>
<dbReference type="PROSITE" id="PS50884">
    <property type="entry name" value="ZF_DOF_2"/>
    <property type="match status" value="1"/>
</dbReference>
<evidence type="ECO:0000313" key="12">
    <source>
        <dbReference type="EMBL" id="KAK9156869.1"/>
    </source>
</evidence>
<evidence type="ECO:0000259" key="11">
    <source>
        <dbReference type="PROSITE" id="PS50884"/>
    </source>
</evidence>
<feature type="compositionally biased region" description="Low complexity" evidence="10">
    <location>
        <begin position="218"/>
        <end position="228"/>
    </location>
</feature>
<feature type="region of interest" description="Disordered" evidence="10">
    <location>
        <begin position="113"/>
        <end position="136"/>
    </location>
</feature>
<name>A0AAP0KT21_9MAGN</name>
<evidence type="ECO:0000313" key="13">
    <source>
        <dbReference type="Proteomes" id="UP001419268"/>
    </source>
</evidence>
<evidence type="ECO:0000256" key="5">
    <source>
        <dbReference type="ARBA" id="ARBA00023125"/>
    </source>
</evidence>
<keyword evidence="1 9" id="KW-0479">Metal-binding</keyword>
<feature type="compositionally biased region" description="Basic residues" evidence="10">
    <location>
        <begin position="14"/>
        <end position="24"/>
    </location>
</feature>
<evidence type="ECO:0000256" key="10">
    <source>
        <dbReference type="SAM" id="MobiDB-lite"/>
    </source>
</evidence>
<feature type="compositionally biased region" description="Basic residues" evidence="10">
    <location>
        <begin position="113"/>
        <end position="124"/>
    </location>
</feature>
<evidence type="ECO:0000256" key="4">
    <source>
        <dbReference type="ARBA" id="ARBA00023015"/>
    </source>
</evidence>